<proteinExistence type="predicted"/>
<dbReference type="PANTHER" id="PTHR37038">
    <property type="entry name" value="TRANSCRIPTIONAL REGULATOR-RELATED"/>
    <property type="match status" value="1"/>
</dbReference>
<dbReference type="InterPro" id="IPR010982">
    <property type="entry name" value="Lambda_DNA-bd_dom_sf"/>
</dbReference>
<dbReference type="EMBL" id="AZFV01000042">
    <property type="protein sequence ID" value="KRM14349.1"/>
    <property type="molecule type" value="Genomic_DNA"/>
</dbReference>
<protein>
    <recommendedName>
        <fullName evidence="1">HTH cro/C1-type domain-containing protein</fullName>
    </recommendedName>
</protein>
<keyword evidence="3" id="KW-1185">Reference proteome</keyword>
<dbReference type="AlphaFoldDB" id="A0A0R1W9M5"/>
<dbReference type="PANTHER" id="PTHR37038:SF12">
    <property type="entry name" value="TRANSCRIPTIONAL REGULATOR"/>
    <property type="match status" value="1"/>
</dbReference>
<evidence type="ECO:0000313" key="2">
    <source>
        <dbReference type="EMBL" id="KRM14349.1"/>
    </source>
</evidence>
<dbReference type="InterPro" id="IPR001387">
    <property type="entry name" value="Cro/C1-type_HTH"/>
</dbReference>
<dbReference type="Proteomes" id="UP000051302">
    <property type="component" value="Unassembled WGS sequence"/>
</dbReference>
<evidence type="ECO:0000313" key="3">
    <source>
        <dbReference type="Proteomes" id="UP000051302"/>
    </source>
</evidence>
<sequence length="278" mass="32797">MNKGIKQNELYDDILSKSYAIQFEKGLHDISFYLLLKILNRFPMEVDEFLFIHRDYQTSETAWFYDNLTTVGNDTNMQALRDFEDEYLTKYPNSEQLLGRTLQIDFRIEQLSHYSSTGRVVGDTIGPQVREEIQNLLRKIQAWTIEDFRFFSGVIDLVDIFDMTQYFKLLLNNINQYKNFESGKGDICVLLIDAVNKLIFSEKKEEAKDLLVTLNDFTKKPDQMFYRNYYFFFVAVIQMIEGDNEGFAKATKAITMFEDLGYEYHADMARVILTELRE</sequence>
<dbReference type="SUPFAM" id="SSF47413">
    <property type="entry name" value="lambda repressor-like DNA-binding domains"/>
    <property type="match status" value="1"/>
</dbReference>
<name>A0A0R1W9M5_9LACO</name>
<dbReference type="PATRIC" id="fig|1423774.3.peg.2075"/>
<evidence type="ECO:0000259" key="1">
    <source>
        <dbReference type="PROSITE" id="PS50943"/>
    </source>
</evidence>
<dbReference type="GO" id="GO:0003677">
    <property type="term" value="F:DNA binding"/>
    <property type="evidence" value="ECO:0007669"/>
    <property type="project" value="InterPro"/>
</dbReference>
<comment type="caution">
    <text evidence="2">The sequence shown here is derived from an EMBL/GenBank/DDBJ whole genome shotgun (WGS) entry which is preliminary data.</text>
</comment>
<dbReference type="CDD" id="cd00093">
    <property type="entry name" value="HTH_XRE"/>
    <property type="match status" value="1"/>
</dbReference>
<dbReference type="Gene3D" id="1.10.260.40">
    <property type="entry name" value="lambda repressor-like DNA-binding domains"/>
    <property type="match status" value="1"/>
</dbReference>
<dbReference type="InterPro" id="IPR053163">
    <property type="entry name" value="HTH-type_regulator_Rgg"/>
</dbReference>
<feature type="domain" description="HTH cro/C1-type" evidence="1">
    <location>
        <begin position="3"/>
        <end position="49"/>
    </location>
</feature>
<accession>A0A0R1W9M5</accession>
<dbReference type="InterPro" id="IPR010057">
    <property type="entry name" value="Transcription_activator_Rgg_C"/>
</dbReference>
<organism evidence="2 3">
    <name type="scientific">Companilactobacillus nantensis DSM 16982</name>
    <dbReference type="NCBI Taxonomy" id="1423774"/>
    <lineage>
        <taxon>Bacteria</taxon>
        <taxon>Bacillati</taxon>
        <taxon>Bacillota</taxon>
        <taxon>Bacilli</taxon>
        <taxon>Lactobacillales</taxon>
        <taxon>Lactobacillaceae</taxon>
        <taxon>Companilactobacillus</taxon>
    </lineage>
</organism>
<gene>
    <name evidence="2" type="ORF">FD31_GL001997</name>
</gene>
<dbReference type="PROSITE" id="PS50943">
    <property type="entry name" value="HTH_CROC1"/>
    <property type="match status" value="1"/>
</dbReference>
<dbReference type="NCBIfam" id="TIGR01716">
    <property type="entry name" value="RGG_Cterm"/>
    <property type="match status" value="1"/>
</dbReference>
<dbReference type="Pfam" id="PF21259">
    <property type="entry name" value="Rgg_C"/>
    <property type="match status" value="1"/>
</dbReference>
<dbReference type="STRING" id="1423774.FD31_GL001997"/>
<reference evidence="2 3" key="1">
    <citation type="journal article" date="2015" name="Genome Announc.">
        <title>Expanding the biotechnology potential of lactobacilli through comparative genomics of 213 strains and associated genera.</title>
        <authorList>
            <person name="Sun Z."/>
            <person name="Harris H.M."/>
            <person name="McCann A."/>
            <person name="Guo C."/>
            <person name="Argimon S."/>
            <person name="Zhang W."/>
            <person name="Yang X."/>
            <person name="Jeffery I.B."/>
            <person name="Cooney J.C."/>
            <person name="Kagawa T.F."/>
            <person name="Liu W."/>
            <person name="Song Y."/>
            <person name="Salvetti E."/>
            <person name="Wrobel A."/>
            <person name="Rasinkangas P."/>
            <person name="Parkhill J."/>
            <person name="Rea M.C."/>
            <person name="O'Sullivan O."/>
            <person name="Ritari J."/>
            <person name="Douillard F.P."/>
            <person name="Paul Ross R."/>
            <person name="Yang R."/>
            <person name="Briner A.E."/>
            <person name="Felis G.E."/>
            <person name="de Vos W.M."/>
            <person name="Barrangou R."/>
            <person name="Klaenhammer T.R."/>
            <person name="Caufield P.W."/>
            <person name="Cui Y."/>
            <person name="Zhang H."/>
            <person name="O'Toole P.W."/>
        </authorList>
    </citation>
    <scope>NUCLEOTIDE SEQUENCE [LARGE SCALE GENOMIC DNA]</scope>
    <source>
        <strain evidence="2 3">DSM 16982</strain>
    </source>
</reference>